<dbReference type="GO" id="GO:0007169">
    <property type="term" value="P:cell surface receptor protein tyrosine kinase signaling pathway"/>
    <property type="evidence" value="ECO:0007669"/>
    <property type="project" value="TreeGrafter"/>
</dbReference>
<dbReference type="GeneTree" id="ENSGT00390000007725"/>
<feature type="domain" description="Nerve growth factor-related" evidence="5">
    <location>
        <begin position="379"/>
        <end position="506"/>
    </location>
</feature>
<feature type="compositionally biased region" description="Basic and acidic residues" evidence="3">
    <location>
        <begin position="108"/>
        <end position="128"/>
    </location>
</feature>
<dbReference type="PROSITE" id="PS50270">
    <property type="entry name" value="NGF_2"/>
    <property type="match status" value="1"/>
</dbReference>
<dbReference type="EMBL" id="JARO02001552">
    <property type="protein sequence ID" value="KPP75108.1"/>
    <property type="molecule type" value="Genomic_DNA"/>
</dbReference>
<evidence type="ECO:0000313" key="6">
    <source>
        <dbReference type="EMBL" id="KPP75108.1"/>
    </source>
</evidence>
<keyword evidence="2" id="KW-0339">Growth factor</keyword>
<dbReference type="Gene3D" id="2.10.90.10">
    <property type="entry name" value="Cystine-knot cytokines"/>
    <property type="match status" value="1"/>
</dbReference>
<reference evidence="7 9" key="2">
    <citation type="submission" date="2019-04" db="EMBL/GenBank/DDBJ databases">
        <authorList>
            <consortium name="Wellcome Sanger Institute Data Sharing"/>
        </authorList>
    </citation>
    <scope>NUCLEOTIDE SEQUENCE [LARGE SCALE GENOMIC DNA]</scope>
</reference>
<dbReference type="GO" id="GO:0008083">
    <property type="term" value="F:growth factor activity"/>
    <property type="evidence" value="ECO:0007669"/>
    <property type="project" value="UniProtKB-KW"/>
</dbReference>
<name>A0A0P7UY67_SCLFO</name>
<evidence type="ECO:0000313" key="8">
    <source>
        <dbReference type="Proteomes" id="UP000034805"/>
    </source>
</evidence>
<feature type="compositionally biased region" description="Basic and acidic residues" evidence="3">
    <location>
        <begin position="353"/>
        <end position="363"/>
    </location>
</feature>
<dbReference type="GO" id="GO:0038180">
    <property type="term" value="P:nerve growth factor signaling pathway"/>
    <property type="evidence" value="ECO:0007669"/>
    <property type="project" value="TreeGrafter"/>
</dbReference>
<proteinExistence type="inferred from homology"/>
<dbReference type="GO" id="GO:0050804">
    <property type="term" value="P:modulation of chemical synaptic transmission"/>
    <property type="evidence" value="ECO:0007669"/>
    <property type="project" value="TreeGrafter"/>
</dbReference>
<evidence type="ECO:0000313" key="9">
    <source>
        <dbReference type="Proteomes" id="UP000694397"/>
    </source>
</evidence>
<dbReference type="InterPro" id="IPR029034">
    <property type="entry name" value="Cystine-knot_cytokine"/>
</dbReference>
<dbReference type="GO" id="GO:0005163">
    <property type="term" value="F:nerve growth factor receptor binding"/>
    <property type="evidence" value="ECO:0007669"/>
    <property type="project" value="TreeGrafter"/>
</dbReference>
<gene>
    <name evidence="7" type="primary">LOC108923905</name>
    <name evidence="6" type="ORF">Z043_105668</name>
</gene>
<dbReference type="CTD" id="4909"/>
<dbReference type="PRINTS" id="PR00268">
    <property type="entry name" value="NGF"/>
</dbReference>
<sequence>MHWLPLVAMVLASALPSPRSPSPRLIIAVAQRASSSDNHRSNSSYNYGHLNSSMSASPDSRNQNHISRSKESEDYSSHTNQSLGKFERLNDVPRKDYSATASGSTLKHGSDGELPDVHLQHGPNDTEHNVSSFSNQVMYRSHGEKTQGSSLEVSERQENLQGNDTVKDTSPQHADVRGGRAGAGSSENYKGKGVQEDRLSLSGSVPEDYKSQHDVQQRGHFTNTSVAKHSKTTDISPPGDFSTRESTRTLPDASASLELYGDAEKMPGTQSILEEVEGIIEGGKLVGEEDLMFLDTHPRVLFSSSPSPPSLPPALLMLEAELLSDDVEQEHAYDRWGNYPDADPTMSPSHASADPDAHPEEASPGKARLRRSRIAAPRSREMPMCEVESSWVTDKKTAIDSYGKNVTVLPVIQTLTGPLQQYFYETRCKPAESVDTARAGRASGTGAAGGAAKRSGVSGGSCIGVDKRQWVSECKVKQSFVRALTIDVNKRVGWRWIRINSSCVCVLLSRVTRN</sequence>
<feature type="signal peptide" evidence="4">
    <location>
        <begin position="1"/>
        <end position="16"/>
    </location>
</feature>
<accession>A0A0P7UY67</accession>
<feature type="compositionally biased region" description="Polar residues" evidence="3">
    <location>
        <begin position="159"/>
        <end position="172"/>
    </location>
</feature>
<feature type="region of interest" description="Disordered" evidence="3">
    <location>
        <begin position="32"/>
        <end position="195"/>
    </location>
</feature>
<organism evidence="6 8">
    <name type="scientific">Scleropages formosus</name>
    <name type="common">Asian bonytongue</name>
    <name type="synonym">Osteoglossum formosum</name>
    <dbReference type="NCBI Taxonomy" id="113540"/>
    <lineage>
        <taxon>Eukaryota</taxon>
        <taxon>Metazoa</taxon>
        <taxon>Chordata</taxon>
        <taxon>Craniata</taxon>
        <taxon>Vertebrata</taxon>
        <taxon>Euteleostomi</taxon>
        <taxon>Actinopterygii</taxon>
        <taxon>Neopterygii</taxon>
        <taxon>Teleostei</taxon>
        <taxon>Osteoglossocephala</taxon>
        <taxon>Osteoglossomorpha</taxon>
        <taxon>Osteoglossiformes</taxon>
        <taxon>Osteoglossidae</taxon>
        <taxon>Scleropages</taxon>
    </lineage>
</organism>
<feature type="compositionally biased region" description="Basic and acidic residues" evidence="3">
    <location>
        <begin position="85"/>
        <end position="97"/>
    </location>
</feature>
<dbReference type="PANTHER" id="PTHR11589">
    <property type="entry name" value="NERVE GROWTH FACTOR NGF -RELATED"/>
    <property type="match status" value="1"/>
</dbReference>
<dbReference type="InterPro" id="IPR002072">
    <property type="entry name" value="Nerve_growth_factor-rel"/>
</dbReference>
<reference evidence="7" key="3">
    <citation type="submission" date="2025-05" db="UniProtKB">
        <authorList>
            <consortium name="Ensembl"/>
        </authorList>
    </citation>
    <scope>IDENTIFICATION</scope>
</reference>
<feature type="chain" id="PRO_5010627571" evidence="4">
    <location>
        <begin position="17"/>
        <end position="514"/>
    </location>
</feature>
<protein>
    <submittedName>
        <fullName evidence="7">Uncharacterized LOC108923905</fullName>
    </submittedName>
</protein>
<dbReference type="GO" id="GO:0008021">
    <property type="term" value="C:synaptic vesicle"/>
    <property type="evidence" value="ECO:0007669"/>
    <property type="project" value="TreeGrafter"/>
</dbReference>
<feature type="compositionally biased region" description="Polar residues" evidence="3">
    <location>
        <begin position="49"/>
        <end position="66"/>
    </location>
</feature>
<dbReference type="PANTHER" id="PTHR11589:SF8">
    <property type="entry name" value="NEUROTROPHIN-4"/>
    <property type="match status" value="1"/>
</dbReference>
<dbReference type="SUPFAM" id="SSF57501">
    <property type="entry name" value="Cystine-knot cytokines"/>
    <property type="match status" value="1"/>
</dbReference>
<keyword evidence="4" id="KW-0732">Signal</keyword>
<dbReference type="Pfam" id="PF00243">
    <property type="entry name" value="NGF"/>
    <property type="match status" value="1"/>
</dbReference>
<dbReference type="GO" id="GO:0021675">
    <property type="term" value="P:nerve development"/>
    <property type="evidence" value="ECO:0007669"/>
    <property type="project" value="TreeGrafter"/>
</dbReference>
<dbReference type="STRING" id="113540.ENSSFOP00015024711"/>
<dbReference type="GO" id="GO:0030425">
    <property type="term" value="C:dendrite"/>
    <property type="evidence" value="ECO:0007669"/>
    <property type="project" value="TreeGrafter"/>
</dbReference>
<dbReference type="GO" id="GO:0043524">
    <property type="term" value="P:negative regulation of neuron apoptotic process"/>
    <property type="evidence" value="ECO:0007669"/>
    <property type="project" value="TreeGrafter"/>
</dbReference>
<dbReference type="GO" id="GO:0005615">
    <property type="term" value="C:extracellular space"/>
    <property type="evidence" value="ECO:0007669"/>
    <property type="project" value="TreeGrafter"/>
</dbReference>
<comment type="similarity">
    <text evidence="1">Belongs to the NGF-beta family.</text>
</comment>
<dbReference type="OrthoDB" id="8959386at2759"/>
<dbReference type="Proteomes" id="UP000694397">
    <property type="component" value="Chromosome 20"/>
</dbReference>
<evidence type="ECO:0000256" key="2">
    <source>
        <dbReference type="ARBA" id="ARBA00023030"/>
    </source>
</evidence>
<dbReference type="GO" id="GO:0030424">
    <property type="term" value="C:axon"/>
    <property type="evidence" value="ECO:0007669"/>
    <property type="project" value="TreeGrafter"/>
</dbReference>
<evidence type="ECO:0000313" key="7">
    <source>
        <dbReference type="Ensembl" id="ENSSFOP00015024711.1"/>
    </source>
</evidence>
<evidence type="ECO:0000256" key="3">
    <source>
        <dbReference type="SAM" id="MobiDB-lite"/>
    </source>
</evidence>
<evidence type="ECO:0000256" key="1">
    <source>
        <dbReference type="ARBA" id="ARBA00010783"/>
    </source>
</evidence>
<dbReference type="Proteomes" id="UP000034805">
    <property type="component" value="Unassembled WGS sequence"/>
</dbReference>
<dbReference type="Ensembl" id="ENSSFOT00015024980.2">
    <property type="protein sequence ID" value="ENSSFOP00015024711.1"/>
    <property type="gene ID" value="ENSSFOG00015015899.2"/>
</dbReference>
<feature type="region of interest" description="Disordered" evidence="3">
    <location>
        <begin position="221"/>
        <end position="248"/>
    </location>
</feature>
<dbReference type="GO" id="GO:0048812">
    <property type="term" value="P:neuron projection morphogenesis"/>
    <property type="evidence" value="ECO:0007669"/>
    <property type="project" value="TreeGrafter"/>
</dbReference>
<dbReference type="AlphaFoldDB" id="A0A0P7UY67"/>
<dbReference type="KEGG" id="sfm:108923905"/>
<keyword evidence="9" id="KW-1185">Reference proteome</keyword>
<evidence type="ECO:0000256" key="4">
    <source>
        <dbReference type="SAM" id="SignalP"/>
    </source>
</evidence>
<feature type="compositionally biased region" description="Polar residues" evidence="3">
    <location>
        <begin position="129"/>
        <end position="138"/>
    </location>
</feature>
<feature type="region of interest" description="Disordered" evidence="3">
    <location>
        <begin position="337"/>
        <end position="380"/>
    </location>
</feature>
<dbReference type="SMART" id="SM00140">
    <property type="entry name" value="NGF"/>
    <property type="match status" value="1"/>
</dbReference>
<dbReference type="InterPro" id="IPR020408">
    <property type="entry name" value="Nerve_growth_factor-like"/>
</dbReference>
<evidence type="ECO:0000259" key="5">
    <source>
        <dbReference type="SMART" id="SM00140"/>
    </source>
</evidence>
<reference evidence="6 8" key="1">
    <citation type="submission" date="2015-08" db="EMBL/GenBank/DDBJ databases">
        <title>The genome of the Asian arowana (Scleropages formosus).</title>
        <authorList>
            <person name="Tan M.H."/>
            <person name="Gan H.M."/>
            <person name="Croft L.J."/>
            <person name="Austin C.M."/>
        </authorList>
    </citation>
    <scope>NUCLEOTIDE SEQUENCE [LARGE SCALE GENOMIC DNA]</scope>
    <source>
        <strain evidence="6">Aro1</strain>
    </source>
</reference>